<dbReference type="RefSeq" id="WP_057811430.1">
    <property type="nucleotide sequence ID" value="NZ_AZGN01000052.1"/>
</dbReference>
<keyword evidence="2" id="KW-0732">Signal</keyword>
<dbReference type="SUPFAM" id="SSF55797">
    <property type="entry name" value="PR-1-like"/>
    <property type="match status" value="1"/>
</dbReference>
<dbReference type="InterPro" id="IPR024968">
    <property type="entry name" value="SlpA_C_lactobacillus"/>
</dbReference>
<dbReference type="GeneID" id="75117594"/>
<proteinExistence type="predicted"/>
<feature type="compositionally biased region" description="Basic and acidic residues" evidence="1">
    <location>
        <begin position="315"/>
        <end position="324"/>
    </location>
</feature>
<dbReference type="Proteomes" id="UP000051735">
    <property type="component" value="Unassembled WGS sequence"/>
</dbReference>
<dbReference type="EMBL" id="AZGN01000052">
    <property type="protein sequence ID" value="KRM31745.1"/>
    <property type="molecule type" value="Genomic_DNA"/>
</dbReference>
<name>A0ABR5PMW3_9LACO</name>
<dbReference type="Pfam" id="PF00188">
    <property type="entry name" value="CAP"/>
    <property type="match status" value="1"/>
</dbReference>
<dbReference type="InterPro" id="IPR035940">
    <property type="entry name" value="CAP_sf"/>
</dbReference>
<sequence length="404" mass="44557">MKKLNAKKIIVGTVISMGLALPLTATTNGNLLGHPQTVEAATMKVALKHNAFLYNSKGHRVGKRKLYRGHSYTYYSVKSINDKVFYRVGKNRYIKSGNVKTSYILGRKKHAKKHTNRVNTGSIEETNTKLTIKTAGMGTPKFQVSIDKTNADVFSASHTTANGSWIGTMALDGTYNVYAEDNGMYEIGNGQWIHSDIAEVISNSSSPNLSTKQDKTKKLPTNNASHSEDTEMTSKKSSISSNTSHKNRNSSKSDVIVGNLSSTQKQEVINYFVQMINTERTKNGLNPLQLDEKLSAEAQQRAIHDGTTLANTGEEDAHKDEKGNDLMPSDAGGEVEAGIMVYPNDTPKELARFAYNQFMENDADQNWAHKNNLLHSYWTTIGVGIYFAKGTNNFNFGSLVADLK</sequence>
<accession>A0ABR5PMW3</accession>
<evidence type="ECO:0000256" key="2">
    <source>
        <dbReference type="SAM" id="SignalP"/>
    </source>
</evidence>
<feature type="region of interest" description="Disordered" evidence="1">
    <location>
        <begin position="204"/>
        <end position="254"/>
    </location>
</feature>
<feature type="chain" id="PRO_5046385118" description="SCP domain-containing protein" evidence="2">
    <location>
        <begin position="26"/>
        <end position="404"/>
    </location>
</feature>
<comment type="caution">
    <text evidence="5">The sequence shown here is derived from an EMBL/GenBank/DDBJ whole genome shotgun (WGS) entry which is preliminary data.</text>
</comment>
<evidence type="ECO:0000256" key="1">
    <source>
        <dbReference type="SAM" id="MobiDB-lite"/>
    </source>
</evidence>
<feature type="domain" description="SCP" evidence="3">
    <location>
        <begin position="274"/>
        <end position="393"/>
    </location>
</feature>
<feature type="compositionally biased region" description="Low complexity" evidence="1">
    <location>
        <begin position="235"/>
        <end position="244"/>
    </location>
</feature>
<gene>
    <name evidence="5" type="ORF">FC44_GL000443</name>
</gene>
<protein>
    <recommendedName>
        <fullName evidence="7">SCP domain-containing protein</fullName>
    </recommendedName>
</protein>
<evidence type="ECO:0000313" key="6">
    <source>
        <dbReference type="Proteomes" id="UP000051735"/>
    </source>
</evidence>
<evidence type="ECO:0008006" key="7">
    <source>
        <dbReference type="Google" id="ProtNLM"/>
    </source>
</evidence>
<keyword evidence="6" id="KW-1185">Reference proteome</keyword>
<dbReference type="InterPro" id="IPR014044">
    <property type="entry name" value="CAP_dom"/>
</dbReference>
<feature type="domain" description="S-layer protein C-terminal" evidence="4">
    <location>
        <begin position="40"/>
        <end position="95"/>
    </location>
</feature>
<feature type="signal peptide" evidence="2">
    <location>
        <begin position="1"/>
        <end position="25"/>
    </location>
</feature>
<reference evidence="5 6" key="1">
    <citation type="journal article" date="2015" name="Genome Announc.">
        <title>Expanding the biotechnology potential of lactobacilli through comparative genomics of 213 strains and associated genera.</title>
        <authorList>
            <person name="Sun Z."/>
            <person name="Harris H.M."/>
            <person name="McCann A."/>
            <person name="Guo C."/>
            <person name="Argimon S."/>
            <person name="Zhang W."/>
            <person name="Yang X."/>
            <person name="Jeffery I.B."/>
            <person name="Cooney J.C."/>
            <person name="Kagawa T.F."/>
            <person name="Liu W."/>
            <person name="Song Y."/>
            <person name="Salvetti E."/>
            <person name="Wrobel A."/>
            <person name="Rasinkangas P."/>
            <person name="Parkhill J."/>
            <person name="Rea M.C."/>
            <person name="O'Sullivan O."/>
            <person name="Ritari J."/>
            <person name="Douillard F.P."/>
            <person name="Paul Ross R."/>
            <person name="Yang R."/>
            <person name="Briner A.E."/>
            <person name="Felis G.E."/>
            <person name="de Vos W.M."/>
            <person name="Barrangou R."/>
            <person name="Klaenhammer T.R."/>
            <person name="Caufield P.W."/>
            <person name="Cui Y."/>
            <person name="Zhang H."/>
            <person name="O'Toole P.W."/>
        </authorList>
    </citation>
    <scope>NUCLEOTIDE SEQUENCE [LARGE SCALE GENOMIC DNA]</scope>
    <source>
        <strain evidence="5 6">DSM 6629</strain>
    </source>
</reference>
<dbReference type="Pfam" id="PF03217">
    <property type="entry name" value="SlpA"/>
    <property type="match status" value="1"/>
</dbReference>
<evidence type="ECO:0000259" key="4">
    <source>
        <dbReference type="Pfam" id="PF03217"/>
    </source>
</evidence>
<evidence type="ECO:0000313" key="5">
    <source>
        <dbReference type="EMBL" id="KRM31745.1"/>
    </source>
</evidence>
<organism evidence="5 6">
    <name type="scientific">Lactobacillus intestinalis DSM 6629</name>
    <dbReference type="NCBI Taxonomy" id="1423761"/>
    <lineage>
        <taxon>Bacteria</taxon>
        <taxon>Bacillati</taxon>
        <taxon>Bacillota</taxon>
        <taxon>Bacilli</taxon>
        <taxon>Lactobacillales</taxon>
        <taxon>Lactobacillaceae</taxon>
        <taxon>Lactobacillus</taxon>
    </lineage>
</organism>
<dbReference type="CDD" id="cd05379">
    <property type="entry name" value="CAP_bacterial"/>
    <property type="match status" value="1"/>
</dbReference>
<feature type="region of interest" description="Disordered" evidence="1">
    <location>
        <begin position="306"/>
        <end position="332"/>
    </location>
</feature>
<evidence type="ECO:0000259" key="3">
    <source>
        <dbReference type="Pfam" id="PF00188"/>
    </source>
</evidence>
<dbReference type="Gene3D" id="3.40.33.10">
    <property type="entry name" value="CAP"/>
    <property type="match status" value="1"/>
</dbReference>